<evidence type="ECO:0000256" key="3">
    <source>
        <dbReference type="ARBA" id="ARBA00022737"/>
    </source>
</evidence>
<evidence type="ECO:0000256" key="2">
    <source>
        <dbReference type="ARBA" id="ARBA00022729"/>
    </source>
</evidence>
<keyword evidence="7" id="KW-1185">Reference proteome</keyword>
<proteinExistence type="predicted"/>
<dbReference type="Pfam" id="PF13306">
    <property type="entry name" value="LRR_5"/>
    <property type="match status" value="2"/>
</dbReference>
<evidence type="ECO:0000313" key="7">
    <source>
        <dbReference type="Proteomes" id="UP000789524"/>
    </source>
</evidence>
<dbReference type="SUPFAM" id="SSF52058">
    <property type="entry name" value="L domain-like"/>
    <property type="match status" value="3"/>
</dbReference>
<dbReference type="Gene3D" id="3.80.10.10">
    <property type="entry name" value="Ribonuclease Inhibitor"/>
    <property type="match status" value="2"/>
</dbReference>
<protein>
    <submittedName>
        <fullName evidence="6">(African queen) hypothetical protein</fullName>
    </submittedName>
</protein>
<keyword evidence="2 5" id="KW-0732">Signal</keyword>
<dbReference type="InterPro" id="IPR026906">
    <property type="entry name" value="LRR_5"/>
</dbReference>
<dbReference type="InterPro" id="IPR050328">
    <property type="entry name" value="Dev_Immune_Receptor"/>
</dbReference>
<organism evidence="6 7">
    <name type="scientific">Danaus chrysippus</name>
    <name type="common">African queen</name>
    <dbReference type="NCBI Taxonomy" id="151541"/>
    <lineage>
        <taxon>Eukaryota</taxon>
        <taxon>Metazoa</taxon>
        <taxon>Ecdysozoa</taxon>
        <taxon>Arthropoda</taxon>
        <taxon>Hexapoda</taxon>
        <taxon>Insecta</taxon>
        <taxon>Pterygota</taxon>
        <taxon>Neoptera</taxon>
        <taxon>Endopterygota</taxon>
        <taxon>Lepidoptera</taxon>
        <taxon>Glossata</taxon>
        <taxon>Ditrysia</taxon>
        <taxon>Papilionoidea</taxon>
        <taxon>Nymphalidae</taxon>
        <taxon>Danainae</taxon>
        <taxon>Danaini</taxon>
        <taxon>Danaina</taxon>
        <taxon>Danaus</taxon>
        <taxon>Anosia</taxon>
    </lineage>
</organism>
<dbReference type="InterPro" id="IPR003591">
    <property type="entry name" value="Leu-rich_rpt_typical-subtyp"/>
</dbReference>
<dbReference type="InterPro" id="IPR032675">
    <property type="entry name" value="LRR_dom_sf"/>
</dbReference>
<evidence type="ECO:0000256" key="5">
    <source>
        <dbReference type="SAM" id="SignalP"/>
    </source>
</evidence>
<dbReference type="Proteomes" id="UP000789524">
    <property type="component" value="Unassembled WGS sequence"/>
</dbReference>
<keyword evidence="1" id="KW-0433">Leucine-rich repeat</keyword>
<dbReference type="InterPro" id="IPR001611">
    <property type="entry name" value="Leu-rich_rpt"/>
</dbReference>
<name>A0A8J2W9V1_9NEOP</name>
<evidence type="ECO:0000313" key="6">
    <source>
        <dbReference type="EMBL" id="CAG9579773.1"/>
    </source>
</evidence>
<sequence>MISSMNNKIFCLIMTSLFANVIGTRMMCPSHPNCICGGTLAVELDCNIDGHKIKINLHPSIYLNIKCENVTSLDYKTLPRYAYNMSILKSVTFKDCPVPNISFHEILSHMGVEKTMSLIFQNSHKLSGFLNRRHFTGLQDLTKLLLSVNGITHLPDNVFSDINNLTWLNIRFNNINLSDQLFKPLEKLETLEISHNHLTNMSSNLFSHLSLLRRLSLWQSNITWFSKDFFTGVNVLEELDLSSNGLNELPVSIFKPLGKLKKLTLFSNKFSTLPKNIFSNNLELETVFILNNDVKMVELPSSLFGNLPNLKQIYIQNSGLEIIPSNVFKNSSSLTNISLAYNDIKTLHESTFNDQINLLELDLSHNQLKSLESTIFSSLVRLESLNLCYNSIEEISGSTFSSLLSLIYLNMEHNNLKTISSYIFTNNKQRMIISLAYNKLHFENKEIENNDLSVVQVSPFAFTYNLKMLNLSHNNFDTAYEDWWINGHDHLDLSFNSIQNIGGQTEHLNDVGLSFKKARKSMKYVWLTNNPILCNCINFHFIDYLQEKLSVKIINNPLENCSFWVRTGCYKRYALSLTLLICSLTLSAIGILICVTFNQHLPDRLKHKFLYYIKPKALANLNKTITVKYSEQDEEFVLKEIIPELKEHKKVEVNAQAINGTDDESLNCFLNIFEVPKMSLVIFTPNYLMTVYSHISIKKIRGAMMKSKNTVYVFTDIGPENSIYAYLKEQRDLRTSVLWNDPKIWHKLTTEITDGFYKIKMKLAPYEGNLQLLNNRERVLADMLVTNTSDIIAHSQV</sequence>
<dbReference type="PROSITE" id="PS51450">
    <property type="entry name" value="LRR"/>
    <property type="match status" value="5"/>
</dbReference>
<dbReference type="FunFam" id="3.80.10.10:FF:001164">
    <property type="entry name" value="GH01279p"/>
    <property type="match status" value="1"/>
</dbReference>
<reference evidence="6" key="1">
    <citation type="submission" date="2021-09" db="EMBL/GenBank/DDBJ databases">
        <authorList>
            <person name="Martin H S."/>
        </authorList>
    </citation>
    <scope>NUCLEOTIDE SEQUENCE</scope>
</reference>
<feature type="transmembrane region" description="Helical" evidence="4">
    <location>
        <begin position="573"/>
        <end position="598"/>
    </location>
</feature>
<comment type="caution">
    <text evidence="6">The sequence shown here is derived from an EMBL/GenBank/DDBJ whole genome shotgun (WGS) entry which is preliminary data.</text>
</comment>
<dbReference type="InterPro" id="IPR035897">
    <property type="entry name" value="Toll_tir_struct_dom_sf"/>
</dbReference>
<dbReference type="AlphaFoldDB" id="A0A8J2W9V1"/>
<dbReference type="GO" id="GO:0005615">
    <property type="term" value="C:extracellular space"/>
    <property type="evidence" value="ECO:0007669"/>
    <property type="project" value="TreeGrafter"/>
</dbReference>
<dbReference type="PANTHER" id="PTHR24373">
    <property type="entry name" value="SLIT RELATED LEUCINE-RICH REPEAT NEURONAL PROTEIN"/>
    <property type="match status" value="1"/>
</dbReference>
<dbReference type="SMART" id="SM00364">
    <property type="entry name" value="LRR_BAC"/>
    <property type="match status" value="6"/>
</dbReference>
<keyword evidence="3" id="KW-0677">Repeat</keyword>
<dbReference type="OrthoDB" id="1055097at2759"/>
<dbReference type="GO" id="GO:0031012">
    <property type="term" value="C:extracellular matrix"/>
    <property type="evidence" value="ECO:0007669"/>
    <property type="project" value="TreeGrafter"/>
</dbReference>
<dbReference type="SMART" id="SM00369">
    <property type="entry name" value="LRR_TYP"/>
    <property type="match status" value="10"/>
</dbReference>
<dbReference type="SUPFAM" id="SSF52200">
    <property type="entry name" value="Toll/Interleukin receptor TIR domain"/>
    <property type="match status" value="1"/>
</dbReference>
<keyword evidence="4" id="KW-0472">Membrane</keyword>
<keyword evidence="4" id="KW-0812">Transmembrane</keyword>
<accession>A0A8J2W9V1</accession>
<gene>
    <name evidence="6" type="ORF">DCHRY22_LOCUS13342</name>
</gene>
<feature type="chain" id="PRO_5035323275" evidence="5">
    <location>
        <begin position="24"/>
        <end position="797"/>
    </location>
</feature>
<evidence type="ECO:0000256" key="4">
    <source>
        <dbReference type="SAM" id="Phobius"/>
    </source>
</evidence>
<feature type="signal peptide" evidence="5">
    <location>
        <begin position="1"/>
        <end position="23"/>
    </location>
</feature>
<dbReference type="EMBL" id="CAKASE010000079">
    <property type="protein sequence ID" value="CAG9579773.1"/>
    <property type="molecule type" value="Genomic_DNA"/>
</dbReference>
<keyword evidence="4" id="KW-1133">Transmembrane helix</keyword>
<evidence type="ECO:0000256" key="1">
    <source>
        <dbReference type="ARBA" id="ARBA00022614"/>
    </source>
</evidence>
<dbReference type="PANTHER" id="PTHR24373:SF370">
    <property type="entry name" value="FISH-LIPS, ISOFORM E"/>
    <property type="match status" value="1"/>
</dbReference>